<dbReference type="RefSeq" id="WP_369279765.1">
    <property type="nucleotide sequence ID" value="NZ_JBJVMW010000010.1"/>
</dbReference>
<organism evidence="2 3">
    <name type="scientific">Streptomyces galilaeus</name>
    <dbReference type="NCBI Taxonomy" id="33899"/>
    <lineage>
        <taxon>Bacteria</taxon>
        <taxon>Bacillati</taxon>
        <taxon>Actinomycetota</taxon>
        <taxon>Actinomycetes</taxon>
        <taxon>Kitasatosporales</taxon>
        <taxon>Streptomycetaceae</taxon>
        <taxon>Streptomyces</taxon>
    </lineage>
</organism>
<keyword evidence="1" id="KW-0472">Membrane</keyword>
<evidence type="ECO:0000313" key="2">
    <source>
        <dbReference type="EMBL" id="MFM9649839.1"/>
    </source>
</evidence>
<sequence>MTRTRTYAHGCTAATLGLLAAAGYTATFEPWLIAPAVFGAATTAVLAAGLYNADHREHAIRQRLERLRNSEPLRPTTLTASERQALALIEHHLTKGAA</sequence>
<keyword evidence="1" id="KW-1133">Transmembrane helix</keyword>
<proteinExistence type="predicted"/>
<evidence type="ECO:0000256" key="1">
    <source>
        <dbReference type="SAM" id="Phobius"/>
    </source>
</evidence>
<gene>
    <name evidence="2" type="ORF">ACKI1S_27285</name>
</gene>
<dbReference type="EMBL" id="JBJVNE010000014">
    <property type="protein sequence ID" value="MFM9649839.1"/>
    <property type="molecule type" value="Genomic_DNA"/>
</dbReference>
<evidence type="ECO:0000313" key="3">
    <source>
        <dbReference type="Proteomes" id="UP001631993"/>
    </source>
</evidence>
<name>A0ABW9IMX6_STRGJ</name>
<feature type="transmembrane region" description="Helical" evidence="1">
    <location>
        <begin position="7"/>
        <end position="26"/>
    </location>
</feature>
<accession>A0ABW9IMX6</accession>
<reference evidence="2 3" key="1">
    <citation type="submission" date="2024-12" db="EMBL/GenBank/DDBJ databases">
        <title>Forecasting of Potato common scab and diversities of Pathogenic streptomyces spp. in china.</title>
        <authorList>
            <person name="Handique U."/>
            <person name="Wu J."/>
        </authorList>
    </citation>
    <scope>NUCLEOTIDE SEQUENCE [LARGE SCALE GENOMIC DNA]</scope>
    <source>
        <strain evidence="2 3">ZRIMU1585</strain>
    </source>
</reference>
<dbReference type="Proteomes" id="UP001631993">
    <property type="component" value="Unassembled WGS sequence"/>
</dbReference>
<comment type="caution">
    <text evidence="2">The sequence shown here is derived from an EMBL/GenBank/DDBJ whole genome shotgun (WGS) entry which is preliminary data.</text>
</comment>
<feature type="transmembrane region" description="Helical" evidence="1">
    <location>
        <begin position="32"/>
        <end position="53"/>
    </location>
</feature>
<keyword evidence="3" id="KW-1185">Reference proteome</keyword>
<protein>
    <submittedName>
        <fullName evidence="2">Uncharacterized protein</fullName>
    </submittedName>
</protein>
<keyword evidence="1" id="KW-0812">Transmembrane</keyword>